<gene>
    <name evidence="2" type="ORF">BDZ94DRAFT_914455</name>
</gene>
<protein>
    <submittedName>
        <fullName evidence="2">Alpha/beta-hydrolase</fullName>
    </submittedName>
</protein>
<organism evidence="2 3">
    <name type="scientific">Collybia nuda</name>
    <dbReference type="NCBI Taxonomy" id="64659"/>
    <lineage>
        <taxon>Eukaryota</taxon>
        <taxon>Fungi</taxon>
        <taxon>Dikarya</taxon>
        <taxon>Basidiomycota</taxon>
        <taxon>Agaricomycotina</taxon>
        <taxon>Agaricomycetes</taxon>
        <taxon>Agaricomycetidae</taxon>
        <taxon>Agaricales</taxon>
        <taxon>Tricholomatineae</taxon>
        <taxon>Clitocybaceae</taxon>
        <taxon>Collybia</taxon>
    </lineage>
</organism>
<name>A0A9P6CPD7_9AGAR</name>
<dbReference type="Pfam" id="PF00561">
    <property type="entry name" value="Abhydrolase_1"/>
    <property type="match status" value="1"/>
</dbReference>
<dbReference type="SUPFAM" id="SSF53474">
    <property type="entry name" value="alpha/beta-Hydrolases"/>
    <property type="match status" value="1"/>
</dbReference>
<dbReference type="Gene3D" id="3.40.50.1820">
    <property type="entry name" value="alpha/beta hydrolase"/>
    <property type="match status" value="1"/>
</dbReference>
<dbReference type="OrthoDB" id="19657at2759"/>
<sequence>MPHIAITSTSGPASIHYTISTPSNASANKIDENLPTLIFIHPVYIAQTIFHPQFADHHLRRFNLVAIDARCHGETTGPVASTWRRADAAEDVFNFMEALGLPPCHLLGVSMGACTALQLAIAYPTRVLSLTLISPLPLQEPREVEEGRQEIYDCWVEGFRDPAEIDELALLDAVHGALQLGFSGEESSLINALKALSFPQAMVNFGPGRFEEFHTASVKFFTDRKPHSTATLSNITCPIQLLHCTGDIAYPLEYAEELEQLIRSAAVPVRLIKIENAPHFGNVTHPKEYVFCLP</sequence>
<comment type="caution">
    <text evidence="2">The sequence shown here is derived from an EMBL/GenBank/DDBJ whole genome shotgun (WGS) entry which is preliminary data.</text>
</comment>
<dbReference type="PANTHER" id="PTHR43798:SF33">
    <property type="entry name" value="HYDROLASE, PUTATIVE (AFU_ORTHOLOGUE AFUA_2G14860)-RELATED"/>
    <property type="match status" value="1"/>
</dbReference>
<dbReference type="InterPro" id="IPR029058">
    <property type="entry name" value="AB_hydrolase_fold"/>
</dbReference>
<dbReference type="Proteomes" id="UP000807353">
    <property type="component" value="Unassembled WGS sequence"/>
</dbReference>
<dbReference type="PANTHER" id="PTHR43798">
    <property type="entry name" value="MONOACYLGLYCEROL LIPASE"/>
    <property type="match status" value="1"/>
</dbReference>
<proteinExistence type="predicted"/>
<dbReference type="GO" id="GO:0016020">
    <property type="term" value="C:membrane"/>
    <property type="evidence" value="ECO:0007669"/>
    <property type="project" value="TreeGrafter"/>
</dbReference>
<evidence type="ECO:0000313" key="3">
    <source>
        <dbReference type="Proteomes" id="UP000807353"/>
    </source>
</evidence>
<dbReference type="AlphaFoldDB" id="A0A9P6CPD7"/>
<evidence type="ECO:0000259" key="1">
    <source>
        <dbReference type="Pfam" id="PF00561"/>
    </source>
</evidence>
<dbReference type="InterPro" id="IPR050266">
    <property type="entry name" value="AB_hydrolase_sf"/>
</dbReference>
<dbReference type="EMBL" id="MU150235">
    <property type="protein sequence ID" value="KAF9467889.1"/>
    <property type="molecule type" value="Genomic_DNA"/>
</dbReference>
<feature type="domain" description="AB hydrolase-1" evidence="1">
    <location>
        <begin position="51"/>
        <end position="286"/>
    </location>
</feature>
<keyword evidence="3" id="KW-1185">Reference proteome</keyword>
<dbReference type="InterPro" id="IPR000073">
    <property type="entry name" value="AB_hydrolase_1"/>
</dbReference>
<evidence type="ECO:0000313" key="2">
    <source>
        <dbReference type="EMBL" id="KAF9467889.1"/>
    </source>
</evidence>
<reference evidence="2" key="1">
    <citation type="submission" date="2020-11" db="EMBL/GenBank/DDBJ databases">
        <authorList>
            <consortium name="DOE Joint Genome Institute"/>
            <person name="Ahrendt S."/>
            <person name="Riley R."/>
            <person name="Andreopoulos W."/>
            <person name="Labutti K."/>
            <person name="Pangilinan J."/>
            <person name="Ruiz-Duenas F.J."/>
            <person name="Barrasa J.M."/>
            <person name="Sanchez-Garcia M."/>
            <person name="Camarero S."/>
            <person name="Miyauchi S."/>
            <person name="Serrano A."/>
            <person name="Linde D."/>
            <person name="Babiker R."/>
            <person name="Drula E."/>
            <person name="Ayuso-Fernandez I."/>
            <person name="Pacheco R."/>
            <person name="Padilla G."/>
            <person name="Ferreira P."/>
            <person name="Barriuso J."/>
            <person name="Kellner H."/>
            <person name="Castanera R."/>
            <person name="Alfaro M."/>
            <person name="Ramirez L."/>
            <person name="Pisabarro A.G."/>
            <person name="Kuo A."/>
            <person name="Tritt A."/>
            <person name="Lipzen A."/>
            <person name="He G."/>
            <person name="Yan M."/>
            <person name="Ng V."/>
            <person name="Cullen D."/>
            <person name="Martin F."/>
            <person name="Rosso M.-N."/>
            <person name="Henrissat B."/>
            <person name="Hibbett D."/>
            <person name="Martinez A.T."/>
            <person name="Grigoriev I.V."/>
        </authorList>
    </citation>
    <scope>NUCLEOTIDE SEQUENCE</scope>
    <source>
        <strain evidence="2">CBS 247.69</strain>
    </source>
</reference>
<accession>A0A9P6CPD7</accession>